<evidence type="ECO:0000313" key="2">
    <source>
        <dbReference type="Proteomes" id="UP000419144"/>
    </source>
</evidence>
<sequence length="121" mass="14198">MCCHPLRRPPPLLPLSVEQEKQRCLLPTTPAVVLAMAQQMPPASEKFIERLPQYFPTSCKQCEVQTDVFFRCFETHAVMMDDHDVKTAKTSLQHCQPELRAYMDCMEKYLVAKNKPWWKVW</sequence>
<accession>A0A640KHR8</accession>
<gene>
    <name evidence="1" type="ORF">LtaPh_2517200</name>
</gene>
<dbReference type="OrthoDB" id="261580at2759"/>
<proteinExistence type="predicted"/>
<reference evidence="1" key="1">
    <citation type="submission" date="2019-11" db="EMBL/GenBank/DDBJ databases">
        <title>Leishmania tarentolae CDS.</title>
        <authorList>
            <person name="Goto Y."/>
            <person name="Yamagishi J."/>
        </authorList>
    </citation>
    <scope>NUCLEOTIDE SEQUENCE [LARGE SCALE GENOMIC DNA]</scope>
    <source>
        <strain evidence="1">Parrot Tar II</strain>
    </source>
</reference>
<dbReference type="Proteomes" id="UP000419144">
    <property type="component" value="Unassembled WGS sequence"/>
</dbReference>
<name>A0A640KHR8_LEITA</name>
<keyword evidence="2" id="KW-1185">Reference proteome</keyword>
<protein>
    <submittedName>
        <fullName evidence="1">Uncharacterized protein</fullName>
    </submittedName>
</protein>
<comment type="caution">
    <text evidence="1">The sequence shown here is derived from an EMBL/GenBank/DDBJ whole genome shotgun (WGS) entry which is preliminary data.</text>
</comment>
<dbReference type="VEuPathDB" id="TriTrypDB:LtaPh_2517200"/>
<dbReference type="AlphaFoldDB" id="A0A640KHR8"/>
<dbReference type="EMBL" id="BLBS01000034">
    <property type="protein sequence ID" value="GET89270.1"/>
    <property type="molecule type" value="Genomic_DNA"/>
</dbReference>
<evidence type="ECO:0000313" key="1">
    <source>
        <dbReference type="EMBL" id="GET89270.1"/>
    </source>
</evidence>
<organism evidence="1 2">
    <name type="scientific">Leishmania tarentolae</name>
    <name type="common">Sauroleishmania tarentolae</name>
    <dbReference type="NCBI Taxonomy" id="5689"/>
    <lineage>
        <taxon>Eukaryota</taxon>
        <taxon>Discoba</taxon>
        <taxon>Euglenozoa</taxon>
        <taxon>Kinetoplastea</taxon>
        <taxon>Metakinetoplastina</taxon>
        <taxon>Trypanosomatida</taxon>
        <taxon>Trypanosomatidae</taxon>
        <taxon>Leishmaniinae</taxon>
        <taxon>Leishmania</taxon>
        <taxon>lizard Leishmania</taxon>
    </lineage>
</organism>